<dbReference type="GO" id="GO:0006508">
    <property type="term" value="P:proteolysis"/>
    <property type="evidence" value="ECO:0007669"/>
    <property type="project" value="UniProtKB-KW"/>
</dbReference>
<evidence type="ECO:0000256" key="2">
    <source>
        <dbReference type="ARBA" id="ARBA00022670"/>
    </source>
</evidence>
<keyword evidence="3 8" id="KW-0732">Signal</keyword>
<dbReference type="SUPFAM" id="SSF54106">
    <property type="entry name" value="LysM domain"/>
    <property type="match status" value="2"/>
</dbReference>
<feature type="signal peptide" evidence="8">
    <location>
        <begin position="1"/>
        <end position="26"/>
    </location>
</feature>
<feature type="domain" description="NlpC/P60" evidence="10">
    <location>
        <begin position="302"/>
        <end position="422"/>
    </location>
</feature>
<dbReference type="RefSeq" id="WP_054648617.1">
    <property type="nucleotide sequence ID" value="NZ_AZFJ01000044.1"/>
</dbReference>
<dbReference type="InterPro" id="IPR038765">
    <property type="entry name" value="Papain-like_cys_pep_sf"/>
</dbReference>
<dbReference type="PANTHER" id="PTHR47053">
    <property type="entry name" value="MUREIN DD-ENDOPEPTIDASE MEPH-RELATED"/>
    <property type="match status" value="1"/>
</dbReference>
<evidence type="ECO:0000256" key="1">
    <source>
        <dbReference type="ARBA" id="ARBA00007074"/>
    </source>
</evidence>
<gene>
    <name evidence="11" type="ORF">FC50_GL000706</name>
</gene>
<evidence type="ECO:0000313" key="12">
    <source>
        <dbReference type="Proteomes" id="UP000051922"/>
    </source>
</evidence>
<dbReference type="Pfam" id="PF01476">
    <property type="entry name" value="LysM"/>
    <property type="match status" value="2"/>
</dbReference>
<dbReference type="InterPro" id="IPR018392">
    <property type="entry name" value="LysM"/>
</dbReference>
<dbReference type="Proteomes" id="UP000051922">
    <property type="component" value="Unassembled WGS sequence"/>
</dbReference>
<dbReference type="SUPFAM" id="SSF54001">
    <property type="entry name" value="Cysteine proteinases"/>
    <property type="match status" value="1"/>
</dbReference>
<evidence type="ECO:0000313" key="11">
    <source>
        <dbReference type="EMBL" id="KRL86460.1"/>
    </source>
</evidence>
<evidence type="ECO:0000259" key="9">
    <source>
        <dbReference type="PROSITE" id="PS51782"/>
    </source>
</evidence>
<dbReference type="PROSITE" id="PS51935">
    <property type="entry name" value="NLPC_P60"/>
    <property type="match status" value="1"/>
</dbReference>
<dbReference type="GO" id="GO:0008234">
    <property type="term" value="F:cysteine-type peptidase activity"/>
    <property type="evidence" value="ECO:0007669"/>
    <property type="project" value="UniProtKB-KW"/>
</dbReference>
<feature type="domain" description="LysM" evidence="9">
    <location>
        <begin position="42"/>
        <end position="86"/>
    </location>
</feature>
<dbReference type="InterPro" id="IPR000064">
    <property type="entry name" value="NLP_P60_dom"/>
</dbReference>
<name>A0A0R1TZ54_9LACO</name>
<dbReference type="AlphaFoldDB" id="A0A0R1TZ54"/>
<sequence length="422" mass="41263">MTKANSVKKNLLSVATLSALGLTAFGAASVSKTADVSAATDKTYTVKSGDTLSQIAVDQNTTVKKLVSDNKIADANFILPGQTLQLASTAATATEAAAKGSSATGTYTVKAGDTLSAIASANGVTVAQLVAANNISNPNFILVGQQLTLSATSVASSAASSATPSATSSVASSAVSSATSSAASEEATTTTTTTDYAASSEAAASSAAASSAAASAEAASLAAASSAAASSAAAASQAAANTAASTTPASSAVATTQQTATTPSSAPASSQAAATQTSTTNTASTTTNTTTTTTTNTSSSRAAKVQAVINVAEQQLGVPYVWGGKTPAGFDCSGLVYYAFANGAGMNVGGYTVAQESAGTRVSISQLQPGDIVFWGAAGATYHDAIYIGNNQYIAAPQTGDVVKIQTISSYFQPSFGVHVNM</sequence>
<evidence type="ECO:0000256" key="6">
    <source>
        <dbReference type="ARBA" id="ARBA00022807"/>
    </source>
</evidence>
<dbReference type="PANTHER" id="PTHR47053:SF1">
    <property type="entry name" value="MUREIN DD-ENDOPEPTIDASE MEPH-RELATED"/>
    <property type="match status" value="1"/>
</dbReference>
<feature type="chain" id="PRO_5039383572" evidence="8">
    <location>
        <begin position="27"/>
        <end position="422"/>
    </location>
</feature>
<dbReference type="CDD" id="cd00118">
    <property type="entry name" value="LysM"/>
    <property type="match status" value="2"/>
</dbReference>
<dbReference type="Gene3D" id="3.90.1720.10">
    <property type="entry name" value="endopeptidase domain like (from Nostoc punctiforme)"/>
    <property type="match status" value="1"/>
</dbReference>
<evidence type="ECO:0000256" key="3">
    <source>
        <dbReference type="ARBA" id="ARBA00022729"/>
    </source>
</evidence>
<evidence type="ECO:0000259" key="10">
    <source>
        <dbReference type="PROSITE" id="PS51935"/>
    </source>
</evidence>
<keyword evidence="12" id="KW-1185">Reference proteome</keyword>
<evidence type="ECO:0000256" key="5">
    <source>
        <dbReference type="ARBA" id="ARBA00022801"/>
    </source>
</evidence>
<protein>
    <submittedName>
        <fullName evidence="11">NLP P60 protein</fullName>
    </submittedName>
</protein>
<evidence type="ECO:0000256" key="4">
    <source>
        <dbReference type="ARBA" id="ARBA00022737"/>
    </source>
</evidence>
<dbReference type="PATRIC" id="fig|1423783.4.peg.731"/>
<dbReference type="InterPro" id="IPR051202">
    <property type="entry name" value="Peptidase_C40"/>
</dbReference>
<keyword evidence="5" id="KW-0378">Hydrolase</keyword>
<keyword evidence="4" id="KW-0677">Repeat</keyword>
<dbReference type="OrthoDB" id="1654978at2"/>
<feature type="domain" description="LysM" evidence="9">
    <location>
        <begin position="105"/>
        <end position="149"/>
    </location>
</feature>
<proteinExistence type="inferred from homology"/>
<comment type="similarity">
    <text evidence="1">Belongs to the peptidase C40 family.</text>
</comment>
<evidence type="ECO:0000256" key="8">
    <source>
        <dbReference type="SAM" id="SignalP"/>
    </source>
</evidence>
<organism evidence="11 12">
    <name type="scientific">Lacticaseibacillus pantheris DSM 15945 = JCM 12539 = NBRC 106106</name>
    <dbReference type="NCBI Taxonomy" id="1423783"/>
    <lineage>
        <taxon>Bacteria</taxon>
        <taxon>Bacillati</taxon>
        <taxon>Bacillota</taxon>
        <taxon>Bacilli</taxon>
        <taxon>Lactobacillales</taxon>
        <taxon>Lactobacillaceae</taxon>
        <taxon>Lacticaseibacillus</taxon>
    </lineage>
</organism>
<keyword evidence="6" id="KW-0788">Thiol protease</keyword>
<reference evidence="11 12" key="1">
    <citation type="journal article" date="2015" name="Genome Announc.">
        <title>Expanding the biotechnology potential of lactobacilli through comparative genomics of 213 strains and associated genera.</title>
        <authorList>
            <person name="Sun Z."/>
            <person name="Harris H.M."/>
            <person name="McCann A."/>
            <person name="Guo C."/>
            <person name="Argimon S."/>
            <person name="Zhang W."/>
            <person name="Yang X."/>
            <person name="Jeffery I.B."/>
            <person name="Cooney J.C."/>
            <person name="Kagawa T.F."/>
            <person name="Liu W."/>
            <person name="Song Y."/>
            <person name="Salvetti E."/>
            <person name="Wrobel A."/>
            <person name="Rasinkangas P."/>
            <person name="Parkhill J."/>
            <person name="Rea M.C."/>
            <person name="O'Sullivan O."/>
            <person name="Ritari J."/>
            <person name="Douillard F.P."/>
            <person name="Paul Ross R."/>
            <person name="Yang R."/>
            <person name="Briner A.E."/>
            <person name="Felis G.E."/>
            <person name="de Vos W.M."/>
            <person name="Barrangou R."/>
            <person name="Klaenhammer T.R."/>
            <person name="Caufield P.W."/>
            <person name="Cui Y."/>
            <person name="Zhang H."/>
            <person name="O'Toole P.W."/>
        </authorList>
    </citation>
    <scope>NUCLEOTIDE SEQUENCE [LARGE SCALE GENOMIC DNA]</scope>
    <source>
        <strain evidence="11 12">DSM 15945</strain>
    </source>
</reference>
<evidence type="ECO:0000256" key="7">
    <source>
        <dbReference type="SAM" id="MobiDB-lite"/>
    </source>
</evidence>
<dbReference type="PROSITE" id="PS51782">
    <property type="entry name" value="LYSM"/>
    <property type="match status" value="2"/>
</dbReference>
<comment type="caution">
    <text evidence="11">The sequence shown here is derived from an EMBL/GenBank/DDBJ whole genome shotgun (WGS) entry which is preliminary data.</text>
</comment>
<dbReference type="Pfam" id="PF00877">
    <property type="entry name" value="NLPC_P60"/>
    <property type="match status" value="1"/>
</dbReference>
<accession>A0A0R1TZ54</accession>
<dbReference type="EMBL" id="AZFJ01000044">
    <property type="protein sequence ID" value="KRL86460.1"/>
    <property type="molecule type" value="Genomic_DNA"/>
</dbReference>
<dbReference type="STRING" id="1423783.FC50_GL000706"/>
<feature type="region of interest" description="Disordered" evidence="7">
    <location>
        <begin position="246"/>
        <end position="299"/>
    </location>
</feature>
<dbReference type="Gene3D" id="3.10.350.10">
    <property type="entry name" value="LysM domain"/>
    <property type="match status" value="2"/>
</dbReference>
<dbReference type="SMART" id="SM00257">
    <property type="entry name" value="LysM"/>
    <property type="match status" value="2"/>
</dbReference>
<dbReference type="InterPro" id="IPR036779">
    <property type="entry name" value="LysM_dom_sf"/>
</dbReference>
<keyword evidence="2" id="KW-0645">Protease</keyword>